<accession>A0A7L6WPW3</accession>
<name>A0A7L6WPW3_STRSL</name>
<keyword evidence="1" id="KW-0614">Plasmid</keyword>
<dbReference type="AlphaFoldDB" id="A0A7L6WPW3"/>
<dbReference type="InterPro" id="IPR053695">
    <property type="entry name" value="AbiGi-like"/>
</dbReference>
<evidence type="ECO:0000313" key="2">
    <source>
        <dbReference type="Proteomes" id="UP000516705"/>
    </source>
</evidence>
<proteinExistence type="predicted"/>
<dbReference type="NCBIfam" id="NF042957">
    <property type="entry name" value="phage_res_AbiGI"/>
    <property type="match status" value="1"/>
</dbReference>
<dbReference type="EMBL" id="CP054154">
    <property type="protein sequence ID" value="QMI52067.1"/>
    <property type="molecule type" value="Genomic_DNA"/>
</dbReference>
<protein>
    <submittedName>
        <fullName evidence="1">Abortive phage resistance protein</fullName>
    </submittedName>
</protein>
<dbReference type="Proteomes" id="UP000516705">
    <property type="component" value="Plasmid pIKMIN-B501"/>
</dbReference>
<gene>
    <name evidence="1" type="ORF">HRE60_10330</name>
</gene>
<dbReference type="RefSeq" id="WP_181671349.1">
    <property type="nucleotide sequence ID" value="NZ_CP054154.1"/>
</dbReference>
<organism evidence="1 2">
    <name type="scientific">Streptococcus salivarius</name>
    <dbReference type="NCBI Taxonomy" id="1304"/>
    <lineage>
        <taxon>Bacteria</taxon>
        <taxon>Bacillati</taxon>
        <taxon>Bacillota</taxon>
        <taxon>Bacilli</taxon>
        <taxon>Lactobacillales</taxon>
        <taxon>Streptococcaceae</taxon>
        <taxon>Streptococcus</taxon>
    </lineage>
</organism>
<evidence type="ECO:0000313" key="1">
    <source>
        <dbReference type="EMBL" id="QMI52067.1"/>
    </source>
</evidence>
<sequence length="297" mass="35253">MEKRNYQAKESLDNIESNTSKITANALFNFMQEYSFLEKILLNMSIFPRYYPEDISYLKLKYKSKDLTEWYIPMTCFCDIPLHQISYHAEGNPSSPEDRGYGKFSIAFHKSFGIKKGIQPIHYLNQESINAVELTNTMNLLLSEDFEGVSEGSKVNDIITNFIFEYIRIIKPYYGQMKRKGKDNQIQIIKKNFQDEHEWRYIPKLESNELPLMLIEEKDILAEEVNKLYTDSIPLTTKGVLSFNVDDIRYIFVDTNQNRNKLIKFIRQKRKGRRLNRQEKDILISKIMVYDELKEDW</sequence>
<dbReference type="InterPro" id="IPR021223">
    <property type="entry name" value="AbiGi"/>
</dbReference>
<reference evidence="1 2" key="1">
    <citation type="journal article" date="2020" name="Microbiol. Resour. Announc.">
        <title>Complete Genome Sequence of Streptococcus salivarius DB-B5, a Novel Probiotic Candidate Isolated from the Supragingival Plaque of a Healthy Female Subject.</title>
        <authorList>
            <person name="Fields F.R."/>
            <person name="Li X."/>
            <person name="Navarre W.W."/>
            <person name="Naito M."/>
        </authorList>
    </citation>
    <scope>NUCLEOTIDE SEQUENCE [LARGE SCALE GENOMIC DNA]</scope>
    <source>
        <strain evidence="1 2">DB-B5</strain>
        <plasmid evidence="1 2">pIKMIN-B501</plasmid>
    </source>
</reference>
<geneLocation type="plasmid" evidence="1 2">
    <name>pIKMIN-B501</name>
</geneLocation>
<dbReference type="Pfam" id="PF10899">
    <property type="entry name" value="AbiGi"/>
    <property type="match status" value="1"/>
</dbReference>